<dbReference type="PANTHER" id="PTHR10357">
    <property type="entry name" value="ALPHA-AMYLASE FAMILY MEMBER"/>
    <property type="match status" value="1"/>
</dbReference>
<dbReference type="KEGG" id="hsr:HSBAA_50720"/>
<dbReference type="Proteomes" id="UP000320231">
    <property type="component" value="Chromosome"/>
</dbReference>
<dbReference type="GO" id="GO:0005992">
    <property type="term" value="P:trehalose biosynthetic process"/>
    <property type="evidence" value="ECO:0007669"/>
    <property type="project" value="TreeGrafter"/>
</dbReference>
<dbReference type="Gene3D" id="3.20.20.80">
    <property type="entry name" value="Glycosidases"/>
    <property type="match status" value="1"/>
</dbReference>
<dbReference type="GO" id="GO:0047470">
    <property type="term" value="F:(1,4)-alpha-D-glucan 1-alpha-D-glucosylmutase activity"/>
    <property type="evidence" value="ECO:0007669"/>
    <property type="project" value="TreeGrafter"/>
</dbReference>
<evidence type="ECO:0008006" key="3">
    <source>
        <dbReference type="Google" id="ProtNLM"/>
    </source>
</evidence>
<sequence length="261" mass="29278">MQHHYAGRCATDPPSPGDELILYQLLLGAWSPTLDPLDNDEMQAFVQRLAQWQQKALREAKLSSHWLWPDDTYESASRAFLEDLMTTPPLRDAIAAAARKLDLPGAINGLVQTVLRLTVPGVPDLYQGAEFWDYSLVDPDNRRPVDHAERKAALDEALTPTDALLTWRDGRIKQAIIGKLLALRHRYPYAVYPRRLLSLSVSGVHADHIVAFTRRYAGYQLLVVAPRLATELLGEAEQPHIPRNAGKIRTCSPKPVYGKAY</sequence>
<gene>
    <name evidence="1" type="ORF">HSBAA_50720</name>
</gene>
<dbReference type="PANTHER" id="PTHR10357:SF216">
    <property type="entry name" value="MALTOOLIGOSYL TREHALOSE SYNTHASE-RELATED"/>
    <property type="match status" value="1"/>
</dbReference>
<organism evidence="1 2">
    <name type="scientific">Vreelandella sulfidaeris</name>
    <dbReference type="NCBI Taxonomy" id="115553"/>
    <lineage>
        <taxon>Bacteria</taxon>
        <taxon>Pseudomonadati</taxon>
        <taxon>Pseudomonadota</taxon>
        <taxon>Gammaproteobacteria</taxon>
        <taxon>Oceanospirillales</taxon>
        <taxon>Halomonadaceae</taxon>
        <taxon>Vreelandella</taxon>
    </lineage>
</organism>
<proteinExistence type="predicted"/>
<dbReference type="InterPro" id="IPR017853">
    <property type="entry name" value="GH"/>
</dbReference>
<dbReference type="EMBL" id="AP019514">
    <property type="protein sequence ID" value="BBI63766.1"/>
    <property type="molecule type" value="Genomic_DNA"/>
</dbReference>
<evidence type="ECO:0000313" key="1">
    <source>
        <dbReference type="EMBL" id="BBI63766.1"/>
    </source>
</evidence>
<evidence type="ECO:0000313" key="2">
    <source>
        <dbReference type="Proteomes" id="UP000320231"/>
    </source>
</evidence>
<dbReference type="AlphaFoldDB" id="A0A455UC11"/>
<dbReference type="GO" id="GO:0030980">
    <property type="term" value="P:alpha-glucan catabolic process"/>
    <property type="evidence" value="ECO:0007669"/>
    <property type="project" value="TreeGrafter"/>
</dbReference>
<accession>A0A455UC11</accession>
<name>A0A455UC11_9GAMM</name>
<dbReference type="SUPFAM" id="SSF51445">
    <property type="entry name" value="(Trans)glycosidases"/>
    <property type="match status" value="1"/>
</dbReference>
<reference evidence="1 2" key="1">
    <citation type="journal article" date="2019" name="Microbiol. Resour. Announc.">
        <title>Complete Genome Sequence of Halomonas sulfidaeris Strain Esulfide1 Isolated from a Metal Sulfide Rock at a Depth of 2,200 Meters, Obtained Using Nanopore Sequencing.</title>
        <authorList>
            <person name="Saito M."/>
            <person name="Nishigata A."/>
            <person name="Galipon J."/>
            <person name="Arakawa K."/>
        </authorList>
    </citation>
    <scope>NUCLEOTIDE SEQUENCE [LARGE SCALE GENOMIC DNA]</scope>
    <source>
        <strain evidence="1 2">ATCC BAA-803</strain>
    </source>
</reference>
<protein>
    <recommendedName>
        <fullName evidence="3">(1-&gt;4)-alpha-D-glucan 1-alpha-D-glucosylmutase</fullName>
    </recommendedName>
</protein>